<dbReference type="Pfam" id="PF00787">
    <property type="entry name" value="PX"/>
    <property type="match status" value="1"/>
</dbReference>
<keyword evidence="4" id="KW-0653">Protein transport</keyword>
<evidence type="ECO:0000259" key="9">
    <source>
        <dbReference type="PROSITE" id="PS50195"/>
    </source>
</evidence>
<dbReference type="GO" id="GO:1901981">
    <property type="term" value="F:phosphatidylinositol phosphate binding"/>
    <property type="evidence" value="ECO:0007669"/>
    <property type="project" value="TreeGrafter"/>
</dbReference>
<dbReference type="AlphaFoldDB" id="A0A341APF3"/>
<name>A0A341APF3_NEOAA</name>
<dbReference type="Gene3D" id="3.30.1520.10">
    <property type="entry name" value="Phox-like domain"/>
    <property type="match status" value="1"/>
</dbReference>
<evidence type="ECO:0000256" key="4">
    <source>
        <dbReference type="ARBA" id="ARBA00022927"/>
    </source>
</evidence>
<feature type="domain" description="PX" evidence="9">
    <location>
        <begin position="214"/>
        <end position="321"/>
    </location>
</feature>
<dbReference type="CDD" id="cd06880">
    <property type="entry name" value="PX_SNX22"/>
    <property type="match status" value="1"/>
</dbReference>
<evidence type="ECO:0000256" key="8">
    <source>
        <dbReference type="SAM" id="MobiDB-lite"/>
    </source>
</evidence>
<evidence type="ECO:0000313" key="11">
    <source>
        <dbReference type="RefSeq" id="XP_024591062.1"/>
    </source>
</evidence>
<dbReference type="SMART" id="SM00312">
    <property type="entry name" value="PX"/>
    <property type="match status" value="1"/>
</dbReference>
<feature type="region of interest" description="Disordered" evidence="8">
    <location>
        <begin position="1"/>
        <end position="175"/>
    </location>
</feature>
<evidence type="ECO:0000256" key="1">
    <source>
        <dbReference type="ARBA" id="ARBA00004180"/>
    </source>
</evidence>
<dbReference type="InParanoid" id="A0A341APF3"/>
<dbReference type="RefSeq" id="XP_024591062.1">
    <property type="nucleotide sequence ID" value="XM_024735294.1"/>
</dbReference>
<reference evidence="11" key="1">
    <citation type="submission" date="2025-08" db="UniProtKB">
        <authorList>
            <consortium name="RefSeq"/>
        </authorList>
    </citation>
    <scope>IDENTIFICATION</scope>
    <source>
        <tissue evidence="11">Meat</tissue>
    </source>
</reference>
<feature type="compositionally biased region" description="Polar residues" evidence="8">
    <location>
        <begin position="1"/>
        <end position="15"/>
    </location>
</feature>
<dbReference type="SUPFAM" id="SSF64268">
    <property type="entry name" value="PX domain"/>
    <property type="match status" value="1"/>
</dbReference>
<keyword evidence="5" id="KW-0446">Lipid-binding</keyword>
<dbReference type="Proteomes" id="UP000252040">
    <property type="component" value="Unplaced"/>
</dbReference>
<dbReference type="InterPro" id="IPR052467">
    <property type="entry name" value="Sorting_nexin_PX-domain"/>
</dbReference>
<feature type="compositionally biased region" description="Gly residues" evidence="8">
    <location>
        <begin position="47"/>
        <end position="57"/>
    </location>
</feature>
<dbReference type="CTD" id="79856"/>
<evidence type="ECO:0000256" key="6">
    <source>
        <dbReference type="ARBA" id="ARBA00023136"/>
    </source>
</evidence>
<dbReference type="GO" id="GO:0030659">
    <property type="term" value="C:cytoplasmic vesicle membrane"/>
    <property type="evidence" value="ECO:0007669"/>
    <property type="project" value="UniProtKB-SubCell"/>
</dbReference>
<sequence>MLTNRWLSAEGSPSSAAPLGSVGGARLAPSGSSLISPLQDPAALGNALGGANVGAGPAGTRRRGRGRRGLWSERGEFGCKRRLHAGSSHPVGGARGRGDPAEPRERPHGERGQWMGRGAGTRRISLRQMQCGPRTSGSGSERGGPGRLGTRCRGSLGRLDLPAPPTAVPAPEGLTARSRAPKCVGTWEGPWRAAALPGRFAPLRAEGGCVAGSRSCCTNPPGLTRTRLPSRARQVFRVEVLCHGRRHTVKRRYSEFHALHKRIKKLSKVPDFPSKRLPNWRTRGLEQRRQSLEAYIQGILYLNQDVPKELLEFLSLRHLPIVPKASSWGTLGEFLPGNSRQVQVPVCTGFLLPPRGHTPGPEVSGLSPYSSSQLYHRPVISFCMDPYICIPSPEPLPNVVVNGVLQGLYGFSASTAKAQPEAACHPAPVPPMP</sequence>
<evidence type="ECO:0000256" key="5">
    <source>
        <dbReference type="ARBA" id="ARBA00023121"/>
    </source>
</evidence>
<comment type="similarity">
    <text evidence="2">Belongs to the sorting nexin family.</text>
</comment>
<comment type="subcellular location">
    <subcellularLocation>
        <location evidence="1">Cytoplasmic vesicle membrane</location>
        <topology evidence="1">Peripheral membrane protein</topology>
        <orientation evidence="1">Cytoplasmic side</orientation>
    </subcellularLocation>
</comment>
<evidence type="ECO:0000256" key="2">
    <source>
        <dbReference type="ARBA" id="ARBA00010883"/>
    </source>
</evidence>
<feature type="compositionally biased region" description="Basic and acidic residues" evidence="8">
    <location>
        <begin position="96"/>
        <end position="111"/>
    </location>
</feature>
<dbReference type="PANTHER" id="PTHR15813">
    <property type="entry name" value="SORTING NEXIN-22 AND 24"/>
    <property type="match status" value="1"/>
</dbReference>
<dbReference type="PANTHER" id="PTHR15813:SF8">
    <property type="entry name" value="SORTING NEXIN-22"/>
    <property type="match status" value="1"/>
</dbReference>
<dbReference type="KEGG" id="nasi:112393178"/>
<organism evidence="10 11">
    <name type="scientific">Neophocaena asiaeorientalis asiaeorientalis</name>
    <name type="common">Yangtze finless porpoise</name>
    <name type="synonym">Neophocaena phocaenoides subsp. asiaeorientalis</name>
    <dbReference type="NCBI Taxonomy" id="1706337"/>
    <lineage>
        <taxon>Eukaryota</taxon>
        <taxon>Metazoa</taxon>
        <taxon>Chordata</taxon>
        <taxon>Craniata</taxon>
        <taxon>Vertebrata</taxon>
        <taxon>Euteleostomi</taxon>
        <taxon>Mammalia</taxon>
        <taxon>Eutheria</taxon>
        <taxon>Laurasiatheria</taxon>
        <taxon>Artiodactyla</taxon>
        <taxon>Whippomorpha</taxon>
        <taxon>Cetacea</taxon>
        <taxon>Odontoceti</taxon>
        <taxon>Phocoenidae</taxon>
        <taxon>Neophocaena</taxon>
    </lineage>
</organism>
<evidence type="ECO:0000256" key="7">
    <source>
        <dbReference type="ARBA" id="ARBA00023329"/>
    </source>
</evidence>
<keyword evidence="10" id="KW-1185">Reference proteome</keyword>
<dbReference type="InterPro" id="IPR036871">
    <property type="entry name" value="PX_dom_sf"/>
</dbReference>
<dbReference type="PROSITE" id="PS50195">
    <property type="entry name" value="PX"/>
    <property type="match status" value="1"/>
</dbReference>
<feature type="compositionally biased region" description="Basic and acidic residues" evidence="8">
    <location>
        <begin position="70"/>
        <end position="79"/>
    </location>
</feature>
<keyword evidence="3" id="KW-0813">Transport</keyword>
<accession>A0A341APF3</accession>
<dbReference type="InterPro" id="IPR001683">
    <property type="entry name" value="PX_dom"/>
</dbReference>
<dbReference type="GO" id="GO:0015031">
    <property type="term" value="P:protein transport"/>
    <property type="evidence" value="ECO:0007669"/>
    <property type="project" value="UniProtKB-KW"/>
</dbReference>
<protein>
    <submittedName>
        <fullName evidence="11">Sorting nexin-22 isoform X1</fullName>
    </submittedName>
</protein>
<keyword evidence="6" id="KW-0472">Membrane</keyword>
<gene>
    <name evidence="11" type="primary">SNX22</name>
</gene>
<proteinExistence type="inferred from homology"/>
<keyword evidence="7" id="KW-0968">Cytoplasmic vesicle</keyword>
<dbReference type="GeneID" id="112393178"/>
<evidence type="ECO:0000256" key="3">
    <source>
        <dbReference type="ARBA" id="ARBA00022448"/>
    </source>
</evidence>
<evidence type="ECO:0000313" key="10">
    <source>
        <dbReference type="Proteomes" id="UP000252040"/>
    </source>
</evidence>
<dbReference type="STRING" id="1706337.A0A341APF3"/>